<dbReference type="RefSeq" id="WP_191806127.1">
    <property type="nucleotide sequence ID" value="NZ_JACSQD010000001.1"/>
</dbReference>
<organism evidence="2 3">
    <name type="scientific">Arthrobacter gallicola</name>
    <dbReference type="NCBI Taxonomy" id="2762225"/>
    <lineage>
        <taxon>Bacteria</taxon>
        <taxon>Bacillati</taxon>
        <taxon>Actinomycetota</taxon>
        <taxon>Actinomycetes</taxon>
        <taxon>Micrococcales</taxon>
        <taxon>Micrococcaceae</taxon>
        <taxon>Arthrobacter</taxon>
    </lineage>
</organism>
<evidence type="ECO:0000313" key="2">
    <source>
        <dbReference type="EMBL" id="MBD7993693.1"/>
    </source>
</evidence>
<keyword evidence="3" id="KW-1185">Reference proteome</keyword>
<feature type="region of interest" description="Disordered" evidence="1">
    <location>
        <begin position="65"/>
        <end position="92"/>
    </location>
</feature>
<feature type="region of interest" description="Disordered" evidence="1">
    <location>
        <begin position="1"/>
        <end position="33"/>
    </location>
</feature>
<accession>A0ABR8UMC2</accession>
<reference evidence="2 3" key="1">
    <citation type="submission" date="2020-08" db="EMBL/GenBank/DDBJ databases">
        <title>A Genomic Blueprint of the Chicken Gut Microbiome.</title>
        <authorList>
            <person name="Gilroy R."/>
            <person name="Ravi A."/>
            <person name="Getino M."/>
            <person name="Pursley I."/>
            <person name="Horton D.L."/>
            <person name="Alikhan N.-F."/>
            <person name="Baker D."/>
            <person name="Gharbi K."/>
            <person name="Hall N."/>
            <person name="Watson M."/>
            <person name="Adriaenssens E.M."/>
            <person name="Foster-Nyarko E."/>
            <person name="Jarju S."/>
            <person name="Secka A."/>
            <person name="Antonio M."/>
            <person name="Oren A."/>
            <person name="Chaudhuri R."/>
            <person name="La Ragione R.M."/>
            <person name="Hildebrand F."/>
            <person name="Pallen M.J."/>
        </authorList>
    </citation>
    <scope>NUCLEOTIDE SEQUENCE [LARGE SCALE GENOMIC DNA]</scope>
    <source>
        <strain evidence="2 3">Sa2CUA1</strain>
    </source>
</reference>
<comment type="caution">
    <text evidence="2">The sequence shown here is derived from an EMBL/GenBank/DDBJ whole genome shotgun (WGS) entry which is preliminary data.</text>
</comment>
<name>A0ABR8UMC2_9MICC</name>
<feature type="compositionally biased region" description="Low complexity" evidence="1">
    <location>
        <begin position="10"/>
        <end position="27"/>
    </location>
</feature>
<dbReference type="Proteomes" id="UP000609874">
    <property type="component" value="Unassembled WGS sequence"/>
</dbReference>
<dbReference type="EMBL" id="JACSQD010000001">
    <property type="protein sequence ID" value="MBD7993693.1"/>
    <property type="molecule type" value="Genomic_DNA"/>
</dbReference>
<sequence length="92" mass="9231">MDKNAEKTDAGSGIPSAPSAPSTPETTGDPRVDAVLAGLDRVSERPVAEHGALYAELHDGLLAALNEELSGERPPGSNPAVPGPGAGHRGQA</sequence>
<protein>
    <submittedName>
        <fullName evidence="2">Uncharacterized protein</fullName>
    </submittedName>
</protein>
<gene>
    <name evidence="2" type="ORF">H9639_00020</name>
</gene>
<proteinExistence type="predicted"/>
<evidence type="ECO:0000313" key="3">
    <source>
        <dbReference type="Proteomes" id="UP000609874"/>
    </source>
</evidence>
<evidence type="ECO:0000256" key="1">
    <source>
        <dbReference type="SAM" id="MobiDB-lite"/>
    </source>
</evidence>